<dbReference type="AlphaFoldDB" id="A0A6J6T111"/>
<evidence type="ECO:0000256" key="2">
    <source>
        <dbReference type="ARBA" id="ARBA00008072"/>
    </source>
</evidence>
<name>A0A6J6T111_9ZZZZ</name>
<dbReference type="Gene3D" id="3.40.50.720">
    <property type="entry name" value="NAD(P)-binding Rossmann-like Domain"/>
    <property type="match status" value="1"/>
</dbReference>
<keyword evidence="3" id="KW-0479">Metal-binding</keyword>
<dbReference type="InterPro" id="IPR020843">
    <property type="entry name" value="ER"/>
</dbReference>
<protein>
    <submittedName>
        <fullName evidence="7">Unannotated protein</fullName>
    </submittedName>
</protein>
<feature type="domain" description="Enoyl reductase (ER)" evidence="6">
    <location>
        <begin position="9"/>
        <end position="336"/>
    </location>
</feature>
<comment type="cofactor">
    <cofactor evidence="1">
        <name>Zn(2+)</name>
        <dbReference type="ChEBI" id="CHEBI:29105"/>
    </cofactor>
</comment>
<comment type="similarity">
    <text evidence="2">Belongs to the zinc-containing alcohol dehydrogenase family.</text>
</comment>
<dbReference type="SMART" id="SM00829">
    <property type="entry name" value="PKS_ER"/>
    <property type="match status" value="1"/>
</dbReference>
<sequence length="341" mass="35894">MKAARLEDGQLHIREVPTPEPAFEEARIRISASGVCHSDLHIVRGDWAGVPLSGNIGHEAIGVVEALGPGADRFARIGDRVILGLGGTGGGYWCGACEYCLQGQPRHCKESKGIIGTFAEQFCVWARSLVVIPEHLGDHEAPLACGGLTAYGAVKKLSKHHVLPGRAVAVIGAAGGLGHYAVQLASAFGYRVVGVDIGADRLDFVRTMGAEVAVEPADAVEAAMQLGGCDAALVFSAKIAGFDLGLKMLRRGGLFVAVGLPATSEGNLQLNPFEFFFKDPTLIYSAVGTVQDMRELVELAAAGRVKSHVSRTAPLSELPAVFDDLEAGRYLGRAVITDMAR</sequence>
<dbReference type="EMBL" id="CAFBMH010000131">
    <property type="protein sequence ID" value="CAB4929277.1"/>
    <property type="molecule type" value="Genomic_DNA"/>
</dbReference>
<gene>
    <name evidence="7" type="ORF">UFOPK2754_01134</name>
    <name evidence="8" type="ORF">UFOPK3139_02824</name>
    <name evidence="9" type="ORF">UFOPK3543_02559</name>
</gene>
<evidence type="ECO:0000256" key="5">
    <source>
        <dbReference type="ARBA" id="ARBA00023002"/>
    </source>
</evidence>
<evidence type="ECO:0000313" key="8">
    <source>
        <dbReference type="EMBL" id="CAB4836359.1"/>
    </source>
</evidence>
<organism evidence="7">
    <name type="scientific">freshwater metagenome</name>
    <dbReference type="NCBI Taxonomy" id="449393"/>
    <lineage>
        <taxon>unclassified sequences</taxon>
        <taxon>metagenomes</taxon>
        <taxon>ecological metagenomes</taxon>
    </lineage>
</organism>
<dbReference type="InterPro" id="IPR002328">
    <property type="entry name" value="ADH_Zn_CS"/>
</dbReference>
<dbReference type="EMBL" id="CAEZYR010000033">
    <property type="protein sequence ID" value="CAB4740557.1"/>
    <property type="molecule type" value="Genomic_DNA"/>
</dbReference>
<evidence type="ECO:0000313" key="7">
    <source>
        <dbReference type="EMBL" id="CAB4740557.1"/>
    </source>
</evidence>
<evidence type="ECO:0000259" key="6">
    <source>
        <dbReference type="SMART" id="SM00829"/>
    </source>
</evidence>
<dbReference type="Pfam" id="PF08240">
    <property type="entry name" value="ADH_N"/>
    <property type="match status" value="1"/>
</dbReference>
<dbReference type="PANTHER" id="PTHR42940:SF8">
    <property type="entry name" value="VACUOLAR PROTEIN SORTING-ASSOCIATED PROTEIN 11"/>
    <property type="match status" value="1"/>
</dbReference>
<dbReference type="Pfam" id="PF00107">
    <property type="entry name" value="ADH_zinc_N"/>
    <property type="match status" value="1"/>
</dbReference>
<dbReference type="Gene3D" id="3.90.180.10">
    <property type="entry name" value="Medium-chain alcohol dehydrogenases, catalytic domain"/>
    <property type="match status" value="1"/>
</dbReference>
<dbReference type="PANTHER" id="PTHR42940">
    <property type="entry name" value="ALCOHOL DEHYDROGENASE 1-RELATED"/>
    <property type="match status" value="1"/>
</dbReference>
<keyword evidence="4" id="KW-0862">Zinc</keyword>
<dbReference type="InterPro" id="IPR036291">
    <property type="entry name" value="NAD(P)-bd_dom_sf"/>
</dbReference>
<dbReference type="SUPFAM" id="SSF51735">
    <property type="entry name" value="NAD(P)-binding Rossmann-fold domains"/>
    <property type="match status" value="1"/>
</dbReference>
<accession>A0A6J6T111</accession>
<proteinExistence type="inferred from homology"/>
<dbReference type="InterPro" id="IPR013149">
    <property type="entry name" value="ADH-like_C"/>
</dbReference>
<dbReference type="EMBL" id="CAFABA010000168">
    <property type="protein sequence ID" value="CAB4836359.1"/>
    <property type="molecule type" value="Genomic_DNA"/>
</dbReference>
<dbReference type="GO" id="GO:0008270">
    <property type="term" value="F:zinc ion binding"/>
    <property type="evidence" value="ECO:0007669"/>
    <property type="project" value="InterPro"/>
</dbReference>
<evidence type="ECO:0000313" key="9">
    <source>
        <dbReference type="EMBL" id="CAB4929277.1"/>
    </source>
</evidence>
<reference evidence="7" key="1">
    <citation type="submission" date="2020-05" db="EMBL/GenBank/DDBJ databases">
        <authorList>
            <person name="Chiriac C."/>
            <person name="Salcher M."/>
            <person name="Ghai R."/>
            <person name="Kavagutti S V."/>
        </authorList>
    </citation>
    <scope>NUCLEOTIDE SEQUENCE</scope>
</reference>
<evidence type="ECO:0000256" key="3">
    <source>
        <dbReference type="ARBA" id="ARBA00022723"/>
    </source>
</evidence>
<dbReference type="SUPFAM" id="SSF50129">
    <property type="entry name" value="GroES-like"/>
    <property type="match status" value="1"/>
</dbReference>
<dbReference type="InterPro" id="IPR011032">
    <property type="entry name" value="GroES-like_sf"/>
</dbReference>
<evidence type="ECO:0000256" key="1">
    <source>
        <dbReference type="ARBA" id="ARBA00001947"/>
    </source>
</evidence>
<keyword evidence="5" id="KW-0560">Oxidoreductase</keyword>
<dbReference type="GO" id="GO:0005737">
    <property type="term" value="C:cytoplasm"/>
    <property type="evidence" value="ECO:0007669"/>
    <property type="project" value="TreeGrafter"/>
</dbReference>
<dbReference type="GO" id="GO:0004022">
    <property type="term" value="F:alcohol dehydrogenase (NAD+) activity"/>
    <property type="evidence" value="ECO:0007669"/>
    <property type="project" value="TreeGrafter"/>
</dbReference>
<evidence type="ECO:0000256" key="4">
    <source>
        <dbReference type="ARBA" id="ARBA00022833"/>
    </source>
</evidence>
<dbReference type="InterPro" id="IPR013154">
    <property type="entry name" value="ADH-like_N"/>
</dbReference>
<dbReference type="PROSITE" id="PS00059">
    <property type="entry name" value="ADH_ZINC"/>
    <property type="match status" value="1"/>
</dbReference>